<organism evidence="1 2">
    <name type="scientific">Azospirillum endophyticum</name>
    <dbReference type="NCBI Taxonomy" id="2800326"/>
    <lineage>
        <taxon>Bacteria</taxon>
        <taxon>Pseudomonadati</taxon>
        <taxon>Pseudomonadota</taxon>
        <taxon>Alphaproteobacteria</taxon>
        <taxon>Rhodospirillales</taxon>
        <taxon>Azospirillaceae</taxon>
        <taxon>Azospirillum</taxon>
    </lineage>
</organism>
<sequence length="187" mass="20352">MPLTNLLLPTYKNMLRTLSGLLDKAERQVPDQVEGLLSARLAPDMYPLATQLRYAAYQAQEATFRLRGESIPPSLAAVAAEARNAVEVPGSLADARARIDEALSYLDGLADDALDAGEALAIVIELPGGVTFDMTGEQFARDWALPQFYFHVITAYAVLRNQGIEIGKADYVPHMFAYLRPGTLPSA</sequence>
<comment type="caution">
    <text evidence="1">The sequence shown here is derived from an EMBL/GenBank/DDBJ whole genome shotgun (WGS) entry which is preliminary data.</text>
</comment>
<dbReference type="SUPFAM" id="SSF109854">
    <property type="entry name" value="DinB/YfiT-like putative metalloenzymes"/>
    <property type="match status" value="1"/>
</dbReference>
<proteinExistence type="predicted"/>
<evidence type="ECO:0000313" key="2">
    <source>
        <dbReference type="Proteomes" id="UP000652760"/>
    </source>
</evidence>
<dbReference type="Proteomes" id="UP000652760">
    <property type="component" value="Unassembled WGS sequence"/>
</dbReference>
<gene>
    <name evidence="1" type="ORF">JHL17_30920</name>
</gene>
<dbReference type="InterPro" id="IPR018531">
    <property type="entry name" value="DUF1993"/>
</dbReference>
<reference evidence="2" key="1">
    <citation type="submission" date="2021-01" db="EMBL/GenBank/DDBJ databases">
        <title>Genome public.</title>
        <authorList>
            <person name="Liu C."/>
            <person name="Sun Q."/>
        </authorList>
    </citation>
    <scope>NUCLEOTIDE SEQUENCE [LARGE SCALE GENOMIC DNA]</scope>
    <source>
        <strain evidence="2">YIM B02556</strain>
    </source>
</reference>
<dbReference type="PANTHER" id="PTHR36922">
    <property type="entry name" value="BLL2446 PROTEIN"/>
    <property type="match status" value="1"/>
</dbReference>
<keyword evidence="2" id="KW-1185">Reference proteome</keyword>
<dbReference type="Gene3D" id="1.20.120.450">
    <property type="entry name" value="dinb family like domain"/>
    <property type="match status" value="1"/>
</dbReference>
<protein>
    <submittedName>
        <fullName evidence="1">DUF1993 domain-containing protein</fullName>
    </submittedName>
</protein>
<dbReference type="Pfam" id="PF09351">
    <property type="entry name" value="DUF1993"/>
    <property type="match status" value="1"/>
</dbReference>
<dbReference type="PANTHER" id="PTHR36922:SF1">
    <property type="entry name" value="DUF1993 DOMAIN-CONTAINING PROTEIN"/>
    <property type="match status" value="1"/>
</dbReference>
<name>A0ABS1FF34_9PROT</name>
<evidence type="ECO:0000313" key="1">
    <source>
        <dbReference type="EMBL" id="MBK1841817.1"/>
    </source>
</evidence>
<accession>A0ABS1FF34</accession>
<dbReference type="RefSeq" id="WP_200198425.1">
    <property type="nucleotide sequence ID" value="NZ_JAENHM010000073.1"/>
</dbReference>
<dbReference type="EMBL" id="JAENHM010000073">
    <property type="protein sequence ID" value="MBK1841817.1"/>
    <property type="molecule type" value="Genomic_DNA"/>
</dbReference>
<dbReference type="InterPro" id="IPR034660">
    <property type="entry name" value="DinB/YfiT-like"/>
</dbReference>